<dbReference type="Gene3D" id="3.40.50.2300">
    <property type="match status" value="1"/>
</dbReference>
<dbReference type="SMART" id="SM00448">
    <property type="entry name" value="REC"/>
    <property type="match status" value="1"/>
</dbReference>
<organism evidence="3 4">
    <name type="scientific">Microvirga flocculans</name>
    <dbReference type="NCBI Taxonomy" id="217168"/>
    <lineage>
        <taxon>Bacteria</taxon>
        <taxon>Pseudomonadati</taxon>
        <taxon>Pseudomonadota</taxon>
        <taxon>Alphaproteobacteria</taxon>
        <taxon>Hyphomicrobiales</taxon>
        <taxon>Methylobacteriaceae</taxon>
        <taxon>Microvirga</taxon>
    </lineage>
</organism>
<keyword evidence="4" id="KW-1185">Reference proteome</keyword>
<evidence type="ECO:0000313" key="3">
    <source>
        <dbReference type="EMBL" id="MBB4041721.1"/>
    </source>
</evidence>
<gene>
    <name evidence="3" type="ORF">GGR34_003402</name>
</gene>
<reference evidence="3 4" key="1">
    <citation type="submission" date="2020-08" db="EMBL/GenBank/DDBJ databases">
        <title>Genomic Encyclopedia of Type Strains, Phase IV (KMG-IV): sequencing the most valuable type-strain genomes for metagenomic binning, comparative biology and taxonomic classification.</title>
        <authorList>
            <person name="Goeker M."/>
        </authorList>
    </citation>
    <scope>NUCLEOTIDE SEQUENCE [LARGE SCALE GENOMIC DNA]</scope>
    <source>
        <strain evidence="3 4">DSM 15743</strain>
    </source>
</reference>
<dbReference type="InterPro" id="IPR001789">
    <property type="entry name" value="Sig_transdc_resp-reg_receiver"/>
</dbReference>
<feature type="domain" description="Response regulatory" evidence="2">
    <location>
        <begin position="8"/>
        <end position="118"/>
    </location>
</feature>
<dbReference type="EMBL" id="JACIDC010000014">
    <property type="protein sequence ID" value="MBB4041721.1"/>
    <property type="molecule type" value="Genomic_DNA"/>
</dbReference>
<keyword evidence="3" id="KW-0238">DNA-binding</keyword>
<evidence type="ECO:0000313" key="4">
    <source>
        <dbReference type="Proteomes" id="UP000519439"/>
    </source>
</evidence>
<dbReference type="PROSITE" id="PS50110">
    <property type="entry name" value="RESPONSE_REGULATORY"/>
    <property type="match status" value="1"/>
</dbReference>
<evidence type="ECO:0000256" key="1">
    <source>
        <dbReference type="PROSITE-ProRule" id="PRU00169"/>
    </source>
</evidence>
<dbReference type="RefSeq" id="WP_027316993.1">
    <property type="nucleotide sequence ID" value="NZ_JACIDC010000014.1"/>
</dbReference>
<proteinExistence type="predicted"/>
<protein>
    <submittedName>
        <fullName evidence="3">DNA-binding NarL/FixJ family response regulator</fullName>
    </submittedName>
</protein>
<dbReference type="AlphaFoldDB" id="A0A7W6IHS8"/>
<dbReference type="Proteomes" id="UP000519439">
    <property type="component" value="Unassembled WGS sequence"/>
</dbReference>
<dbReference type="SUPFAM" id="SSF52172">
    <property type="entry name" value="CheY-like"/>
    <property type="match status" value="1"/>
</dbReference>
<sequence>MLEGQRKRVLIVEDEAMISMLIEDMVLDFGCEIVGPAARLDHALTLALQAEIDVGLLDINVDGSVVFPVADVLRFRGIPFIFSTGYDFRALPERFRGCPTLSKPFSYDHFAQTLRKSLAGTSDTSEVV</sequence>
<dbReference type="GO" id="GO:0000160">
    <property type="term" value="P:phosphorelay signal transduction system"/>
    <property type="evidence" value="ECO:0007669"/>
    <property type="project" value="InterPro"/>
</dbReference>
<name>A0A7W6IHS8_9HYPH</name>
<dbReference type="InterPro" id="IPR011006">
    <property type="entry name" value="CheY-like_superfamily"/>
</dbReference>
<keyword evidence="1" id="KW-0597">Phosphoprotein</keyword>
<evidence type="ECO:0000259" key="2">
    <source>
        <dbReference type="PROSITE" id="PS50110"/>
    </source>
</evidence>
<dbReference type="GO" id="GO:0003677">
    <property type="term" value="F:DNA binding"/>
    <property type="evidence" value="ECO:0007669"/>
    <property type="project" value="UniProtKB-KW"/>
</dbReference>
<accession>A0A7W6IHS8</accession>
<comment type="caution">
    <text evidence="3">The sequence shown here is derived from an EMBL/GenBank/DDBJ whole genome shotgun (WGS) entry which is preliminary data.</text>
</comment>
<feature type="modified residue" description="4-aspartylphosphate" evidence="1">
    <location>
        <position position="58"/>
    </location>
</feature>